<accession>A0A2N5S867</accession>
<proteinExistence type="predicted"/>
<reference evidence="1 3" key="1">
    <citation type="submission" date="2017-11" db="EMBL/GenBank/DDBJ databases">
        <title>De novo assembly and phasing of dikaryotic genomes from two isolates of Puccinia coronata f. sp. avenae, the causal agent of oat crown rust.</title>
        <authorList>
            <person name="Miller M.E."/>
            <person name="Zhang Y."/>
            <person name="Omidvar V."/>
            <person name="Sperschneider J."/>
            <person name="Schwessinger B."/>
            <person name="Raley C."/>
            <person name="Palmer J.M."/>
            <person name="Garnica D."/>
            <person name="Upadhyaya N."/>
            <person name="Rathjen J."/>
            <person name="Taylor J.M."/>
            <person name="Park R.F."/>
            <person name="Dodds P.N."/>
            <person name="Hirsch C.D."/>
            <person name="Kianian S.F."/>
            <person name="Figueroa M."/>
        </authorList>
    </citation>
    <scope>NUCLEOTIDE SEQUENCE [LARGE SCALE GENOMIC DNA]</scope>
    <source>
        <strain evidence="1">12SD80</strain>
    </source>
</reference>
<organism evidence="1 3">
    <name type="scientific">Puccinia coronata f. sp. avenae</name>
    <dbReference type="NCBI Taxonomy" id="200324"/>
    <lineage>
        <taxon>Eukaryota</taxon>
        <taxon>Fungi</taxon>
        <taxon>Dikarya</taxon>
        <taxon>Basidiomycota</taxon>
        <taxon>Pucciniomycotina</taxon>
        <taxon>Pucciniomycetes</taxon>
        <taxon>Pucciniales</taxon>
        <taxon>Pucciniaceae</taxon>
        <taxon>Puccinia</taxon>
    </lineage>
</organism>
<gene>
    <name evidence="2" type="ORF">PCASD_11214</name>
    <name evidence="1" type="ORF">PCASD_21018</name>
</gene>
<comment type="caution">
    <text evidence="1">The sequence shown here is derived from an EMBL/GenBank/DDBJ whole genome shotgun (WGS) entry which is preliminary data.</text>
</comment>
<evidence type="ECO:0000313" key="2">
    <source>
        <dbReference type="EMBL" id="PLW36452.1"/>
    </source>
</evidence>
<evidence type="ECO:0000313" key="3">
    <source>
        <dbReference type="Proteomes" id="UP000235392"/>
    </source>
</evidence>
<evidence type="ECO:0000313" key="1">
    <source>
        <dbReference type="EMBL" id="PLW09441.1"/>
    </source>
</evidence>
<dbReference type="Proteomes" id="UP000235392">
    <property type="component" value="Unassembled WGS sequence"/>
</dbReference>
<sequence length="95" mass="10283">MVMPSQLYTILDPSAINFTAKGEKGSMDPERLDHHTNNDRLMGVQGGLYGVDGECEVLMWLRLSISQRAAPALGFLHLNSRAGVTVIGAGQRSGR</sequence>
<protein>
    <submittedName>
        <fullName evidence="1">Uncharacterized protein</fullName>
    </submittedName>
</protein>
<name>A0A2N5S867_9BASI</name>
<dbReference type="EMBL" id="PGCI01000159">
    <property type="protein sequence ID" value="PLW36452.1"/>
    <property type="molecule type" value="Genomic_DNA"/>
</dbReference>
<dbReference type="AlphaFoldDB" id="A0A2N5S867"/>
<dbReference type="EMBL" id="PGCI01001008">
    <property type="protein sequence ID" value="PLW09441.1"/>
    <property type="molecule type" value="Genomic_DNA"/>
</dbReference>